<dbReference type="PROSITE" id="PS51206">
    <property type="entry name" value="SF3_HELICASE_1"/>
    <property type="match status" value="1"/>
</dbReference>
<comment type="function">
    <text evidence="14 15">ATP-dependent DNA 3'-5' helicase required for initiation of viral DNA replication. It forms a complex with the viral E2 protein. The E1-E2 complex binds to the replication origin which contains binding sites for both proteins. During the initial step, a dimer of E1 interacts with a dimer of protein E2 leading to a complex that binds the viral origin of replication with high specificity. Then, a second dimer of E1 displaces the E2 dimer in an ATP-dependent manner to form the E1 tetramer. Following this, two E1 monomers are added to each half of the site, which results in the formation of two E1 trimers on the viral ori. Subsequently, two hexamers will be created. The double hexamer acts as a bi-directional helicase machinery and unwinds the viral DNA and then recruits the host DNA polymerase to start replication.</text>
</comment>
<evidence type="ECO:0000256" key="13">
    <source>
        <dbReference type="ARBA" id="ARBA00048988"/>
    </source>
</evidence>
<dbReference type="InterPro" id="IPR014000">
    <property type="entry name" value="PPV_DNA_helicase_E1_N"/>
</dbReference>
<evidence type="ECO:0000313" key="19">
    <source>
        <dbReference type="EMBL" id="QOI17587.1"/>
    </source>
</evidence>
<protein>
    <recommendedName>
        <fullName evidence="15 16">Replication protein E1</fullName>
        <ecNumber evidence="15 16">5.6.2.4</ecNumber>
    </recommendedName>
    <alternativeName>
        <fullName evidence="15">ATP-dependent helicase E1</fullName>
    </alternativeName>
    <alternativeName>
        <fullName evidence="15">DNA 3'-5' helicase E1</fullName>
    </alternativeName>
</protein>
<feature type="short sequence motif" description="Nuclear localization signal" evidence="15">
    <location>
        <begin position="128"/>
        <end position="130"/>
    </location>
</feature>
<feature type="modified residue" description="Phosphoserine; by host" evidence="15">
    <location>
        <position position="134"/>
    </location>
</feature>
<keyword evidence="4 15" id="KW-1048">Host nucleus</keyword>
<accession>A0A7L8YA17</accession>
<organism evidence="19">
    <name type="scientific">Human papillomavirus 51</name>
    <dbReference type="NCBI Taxonomy" id="10595"/>
    <lineage>
        <taxon>Viruses</taxon>
        <taxon>Monodnaviria</taxon>
        <taxon>Shotokuvirae</taxon>
        <taxon>Cossaviricota</taxon>
        <taxon>Papovaviricetes</taxon>
        <taxon>Zurhausenvirales</taxon>
        <taxon>Papillomaviridae</taxon>
        <taxon>Firstpapillomavirinae</taxon>
        <taxon>Alphapapillomavirus</taxon>
        <taxon>Alphapapillomavirus 5</taxon>
    </lineage>
</organism>
<keyword evidence="9 15" id="KW-0067">ATP-binding</keyword>
<dbReference type="GO" id="GO:0005524">
    <property type="term" value="F:ATP binding"/>
    <property type="evidence" value="ECO:0007669"/>
    <property type="project" value="UniProtKB-UniRule"/>
</dbReference>
<dbReference type="HAMAP" id="MF_04000">
    <property type="entry name" value="PPV_E1"/>
    <property type="match status" value="1"/>
</dbReference>
<dbReference type="InterPro" id="IPR014015">
    <property type="entry name" value="Helicase_SF3_DNA-vir"/>
</dbReference>
<evidence type="ECO:0000256" key="9">
    <source>
        <dbReference type="ARBA" id="ARBA00022840"/>
    </source>
</evidence>
<dbReference type="EC" id="5.6.2.4" evidence="15 16"/>
<reference evidence="19" key="1">
    <citation type="submission" date="2020-07" db="EMBL/GenBank/DDBJ databases">
        <authorList>
            <person name="Zhang W."/>
            <person name="Yang S."/>
        </authorList>
    </citation>
    <scope>NUCLEOTIDE SEQUENCE</scope>
    <source>
        <strain evidence="19">Kyd-s0251</strain>
    </source>
</reference>
<dbReference type="EMBL" id="MT783412">
    <property type="protein sequence ID" value="QOI17587.1"/>
    <property type="molecule type" value="Genomic_DNA"/>
</dbReference>
<evidence type="ECO:0000256" key="17">
    <source>
        <dbReference type="SAM" id="MobiDB-lite"/>
    </source>
</evidence>
<dbReference type="GO" id="GO:0003677">
    <property type="term" value="F:DNA binding"/>
    <property type="evidence" value="ECO:0007669"/>
    <property type="project" value="UniProtKB-UniRule"/>
</dbReference>
<evidence type="ECO:0000256" key="15">
    <source>
        <dbReference type="HAMAP-Rule" id="MF_04000"/>
    </source>
</evidence>
<gene>
    <name evidence="15" type="primary">E1</name>
</gene>
<dbReference type="Pfam" id="PF00524">
    <property type="entry name" value="PPV_E1_N"/>
    <property type="match status" value="1"/>
</dbReference>
<dbReference type="SUPFAM" id="SSF52540">
    <property type="entry name" value="P-loop containing nucleoside triphosphate hydrolases"/>
    <property type="match status" value="1"/>
</dbReference>
<dbReference type="GO" id="GO:0006260">
    <property type="term" value="P:DNA replication"/>
    <property type="evidence" value="ECO:0007669"/>
    <property type="project" value="UniProtKB-UniRule"/>
</dbReference>
<comment type="catalytic activity">
    <reaction evidence="12 15">
        <text>Couples ATP hydrolysis with the unwinding of duplex DNA by translocating in the 3'-5' direction.</text>
        <dbReference type="EC" id="5.6.2.4"/>
    </reaction>
</comment>
<dbReference type="Gene3D" id="3.40.50.300">
    <property type="entry name" value="P-loop containing nucleotide triphosphate hydrolases"/>
    <property type="match status" value="1"/>
</dbReference>
<evidence type="ECO:0000259" key="18">
    <source>
        <dbReference type="PROSITE" id="PS51206"/>
    </source>
</evidence>
<comment type="similarity">
    <text evidence="15 16">Belongs to the papillomaviridae E1 protein family.</text>
</comment>
<keyword evidence="6 15" id="KW-0547">Nucleotide-binding</keyword>
<dbReference type="Pfam" id="PF20450">
    <property type="entry name" value="PPV_E1_DBD"/>
    <property type="match status" value="1"/>
</dbReference>
<comment type="catalytic activity">
    <reaction evidence="13 15 16">
        <text>ATP + H2O = ADP + phosphate + H(+)</text>
        <dbReference type="Rhea" id="RHEA:13065"/>
        <dbReference type="ChEBI" id="CHEBI:15377"/>
        <dbReference type="ChEBI" id="CHEBI:15378"/>
        <dbReference type="ChEBI" id="CHEBI:30616"/>
        <dbReference type="ChEBI" id="CHEBI:43474"/>
        <dbReference type="ChEBI" id="CHEBI:456216"/>
        <dbReference type="EC" id="5.6.2.4"/>
    </reaction>
</comment>
<comment type="subunit">
    <text evidence="15">Can form hexamers. Interacts with E2 protein; this interaction increases E1 DNA binding specificity. Interacts with host DNA polymerase subunit POLA2. Interacts with host single stranded DNA-binding protein RPA1. Interacts with host TOP1; this interaction stimulates the enzymatic activity of TOP1.</text>
</comment>
<evidence type="ECO:0000256" key="4">
    <source>
        <dbReference type="ARBA" id="ARBA00022562"/>
    </source>
</evidence>
<keyword evidence="7 15" id="KW-0378">Hydrolase</keyword>
<evidence type="ECO:0000256" key="2">
    <source>
        <dbReference type="ARBA" id="ARBA00022518"/>
    </source>
</evidence>
<dbReference type="GO" id="GO:0016817">
    <property type="term" value="F:hydrolase activity, acting on acid anhydrides"/>
    <property type="evidence" value="ECO:0007669"/>
    <property type="project" value="InterPro"/>
</dbReference>
<dbReference type="InterPro" id="IPR001177">
    <property type="entry name" value="PPV_DNA_helicase_E1_C"/>
</dbReference>
<evidence type="ECO:0000256" key="12">
    <source>
        <dbReference type="ARBA" id="ARBA00034617"/>
    </source>
</evidence>
<evidence type="ECO:0000256" key="11">
    <source>
        <dbReference type="ARBA" id="ARBA00023235"/>
    </source>
</evidence>
<comment type="subcellular location">
    <subcellularLocation>
        <location evidence="1 15">Host nucleus</location>
    </subcellularLocation>
</comment>
<feature type="binding site" evidence="15">
    <location>
        <begin position="506"/>
        <end position="513"/>
    </location>
    <ligand>
        <name>ATP</name>
        <dbReference type="ChEBI" id="CHEBI:30616"/>
    </ligand>
</feature>
<keyword evidence="11 15" id="KW-0413">Isomerase</keyword>
<dbReference type="Gene3D" id="3.40.1310.10">
    <property type="match status" value="1"/>
</dbReference>
<dbReference type="PIRSF" id="PIRSF003383">
    <property type="entry name" value="Rep_E1_papillomaV"/>
    <property type="match status" value="1"/>
</dbReference>
<keyword evidence="5 15" id="KW-0235">DNA replication</keyword>
<evidence type="ECO:0000256" key="5">
    <source>
        <dbReference type="ARBA" id="ARBA00022705"/>
    </source>
</evidence>
<feature type="compositionally biased region" description="Polar residues" evidence="17">
    <location>
        <begin position="143"/>
        <end position="158"/>
    </location>
</feature>
<dbReference type="InterPro" id="IPR027417">
    <property type="entry name" value="P-loop_NTPase"/>
</dbReference>
<feature type="region of interest" description="DNA-binding region" evidence="15">
    <location>
        <begin position="215"/>
        <end position="381"/>
    </location>
</feature>
<name>A0A7L8YA17_HPV51</name>
<dbReference type="GO" id="GO:0043138">
    <property type="term" value="F:3'-5' DNA helicase activity"/>
    <property type="evidence" value="ECO:0007669"/>
    <property type="project" value="UniProtKB-UniRule"/>
</dbReference>
<keyword evidence="2 15" id="KW-0244">Early protein</keyword>
<proteinExistence type="inferred from homology"/>
<keyword evidence="10 15" id="KW-0238">DNA-binding</keyword>
<evidence type="ECO:0000256" key="10">
    <source>
        <dbReference type="ARBA" id="ARBA00023125"/>
    </source>
</evidence>
<evidence type="ECO:0000256" key="6">
    <source>
        <dbReference type="ARBA" id="ARBA00022741"/>
    </source>
</evidence>
<dbReference type="InterPro" id="IPR016393">
    <property type="entry name" value="Rep_E1_papillomaV"/>
</dbReference>
<keyword evidence="3 15" id="KW-0597">Phosphoprotein</keyword>
<evidence type="ECO:0000256" key="1">
    <source>
        <dbReference type="ARBA" id="ARBA00004147"/>
    </source>
</evidence>
<evidence type="ECO:0000256" key="14">
    <source>
        <dbReference type="ARBA" id="ARBA00093297"/>
    </source>
</evidence>
<dbReference type="InterPro" id="IPR037102">
    <property type="entry name" value="Znf_lg_T-Ag_D1_dom_sf"/>
</dbReference>
<dbReference type="Gene3D" id="1.10.10.510">
    <property type="entry name" value="Zinc finger, large T-antigen D1 domain"/>
    <property type="match status" value="1"/>
</dbReference>
<dbReference type="InterPro" id="IPR046832">
    <property type="entry name" value="PPV_E1_DBD"/>
</dbReference>
<evidence type="ECO:0000256" key="8">
    <source>
        <dbReference type="ARBA" id="ARBA00022806"/>
    </source>
</evidence>
<dbReference type="SUPFAM" id="SSF55464">
    <property type="entry name" value="Origin of replication-binding domain, RBD-like"/>
    <property type="match status" value="1"/>
</dbReference>
<keyword evidence="8 15" id="KW-0347">Helicase</keyword>
<comment type="caution">
    <text evidence="15">Lacks conserved residue(s) required for the propagation of feature annotation.</text>
</comment>
<dbReference type="InterPro" id="IPR046935">
    <property type="entry name" value="PPV_E1_DBD_sf"/>
</dbReference>
<organismHost>
    <name type="scientific">Homo sapiens</name>
    <name type="common">Human</name>
    <dbReference type="NCBI Taxonomy" id="9606"/>
</organismHost>
<evidence type="ECO:0000256" key="7">
    <source>
        <dbReference type="ARBA" id="ARBA00022801"/>
    </source>
</evidence>
<feature type="domain" description="SF3 helicase" evidence="18">
    <location>
        <begin position="480"/>
        <end position="630"/>
    </location>
</feature>
<evidence type="ECO:0000256" key="16">
    <source>
        <dbReference type="PIRNR" id="PIRNR003383"/>
    </source>
</evidence>
<sequence length="677" mass="76364">MQVFKCSTTGSGKQWRHSSRCTADVNGRTEPGLPVLCEQLATAMDCEGTEDEGAGCNGWFFVEAIVEKKTGDTVSDDEDENADDTGSDLINFIDSETSICSQAEQETARALFQAQELQANKEAVHQLKRKFLVSPRSSPLGDITNQNNTHSHSQANESQVKRRLLDSYPDSGYGNTQVETVEATLQVDGQHGGSQNSVCSSGGGSVMDVETTESCENVELNSICEVLKSSNAKATLMAKFKELYGISYNELVRVFKSDKTCCIDWVCALFGVSPMVAENLKTLIKPFCMYYHIQCLSCDWGTIVLMLIRFSCAKNRTTIAKCLSTLVNIPQSQMFIEPPKLRSTPVALYFYRTGISNISNTYGETPEWITRQTQLQHSFEDSTFELSQMVQWAFDHEVLDDSEIAFHYAQLADIDSNAAAFLKSNCQAKYVKDCGTMARHYKRAQRKSLSMSAWIRYRCDRAKDGGNWREIAKFLRYQGVNFMSFIQMFKQFLKGTPKHNCIVIYGPPNTGKSLFAMSLMKFMQGSIISYVNSGSHFWLQPLEDAKIALLDDATYGCWTYIDQYLRNFLDGNPCSIDRKHRSLIQLVCPPLLITSNINPQEDANLMYLHTRVTVLKFLNTFPFDNNGNAVYTLNDENWKNFFSTTWSRLDLEEEEDKENGDPMPPFKCVPGENTRLL</sequence>
<feature type="modified residue" description="Phosphoserine; by host" evidence="15">
    <location>
        <position position="138"/>
    </location>
</feature>
<evidence type="ECO:0000256" key="3">
    <source>
        <dbReference type="ARBA" id="ARBA00022553"/>
    </source>
</evidence>
<comment type="PTM">
    <text evidence="15">Phosphorylated.</text>
</comment>
<dbReference type="Pfam" id="PF00519">
    <property type="entry name" value="PPV_E1_C"/>
    <property type="match status" value="1"/>
</dbReference>
<feature type="region of interest" description="Disordered" evidence="17">
    <location>
        <begin position="135"/>
        <end position="160"/>
    </location>
</feature>
<dbReference type="GO" id="GO:0042025">
    <property type="term" value="C:host cell nucleus"/>
    <property type="evidence" value="ECO:0007669"/>
    <property type="project" value="UniProtKB-SubCell"/>
</dbReference>
<comment type="function">
    <text evidence="16">ATP-dependent DNA helicase required for initiation of viral DNA replication. It forms a complex with the viral E2 protein. The E1-E2 complex binds to the replication origin which contains binding sites for both proteins.</text>
</comment>